<dbReference type="Gene3D" id="3.30.200.150">
    <property type="match status" value="1"/>
</dbReference>
<evidence type="ECO:0000313" key="4">
    <source>
        <dbReference type="Proteomes" id="UP000034164"/>
    </source>
</evidence>
<dbReference type="Gene3D" id="3.90.1200.10">
    <property type="match status" value="1"/>
</dbReference>
<proteinExistence type="predicted"/>
<name>A0A0G2HUB4_9EURO</name>
<evidence type="ECO:0000256" key="1">
    <source>
        <dbReference type="SAM" id="MobiDB-lite"/>
    </source>
</evidence>
<dbReference type="OrthoDB" id="8300194at2759"/>
<evidence type="ECO:0000259" key="2">
    <source>
        <dbReference type="Pfam" id="PF01636"/>
    </source>
</evidence>
<evidence type="ECO:0000313" key="3">
    <source>
        <dbReference type="EMBL" id="KKZ61648.1"/>
    </source>
</evidence>
<dbReference type="AlphaFoldDB" id="A0A0G2HUB4"/>
<dbReference type="EMBL" id="LCZI01001260">
    <property type="protein sequence ID" value="KKZ61648.1"/>
    <property type="molecule type" value="Genomic_DNA"/>
</dbReference>
<organism evidence="3 4">
    <name type="scientific">[Emmonsia] crescens</name>
    <dbReference type="NCBI Taxonomy" id="73230"/>
    <lineage>
        <taxon>Eukaryota</taxon>
        <taxon>Fungi</taxon>
        <taxon>Dikarya</taxon>
        <taxon>Ascomycota</taxon>
        <taxon>Pezizomycotina</taxon>
        <taxon>Eurotiomycetes</taxon>
        <taxon>Eurotiomycetidae</taxon>
        <taxon>Onygenales</taxon>
        <taxon>Ajellomycetaceae</taxon>
        <taxon>Emergomyces</taxon>
    </lineage>
</organism>
<gene>
    <name evidence="3" type="ORF">EMCG_03833</name>
</gene>
<dbReference type="SUPFAM" id="SSF56112">
    <property type="entry name" value="Protein kinase-like (PK-like)"/>
    <property type="match status" value="1"/>
</dbReference>
<feature type="region of interest" description="Disordered" evidence="1">
    <location>
        <begin position="16"/>
        <end position="49"/>
    </location>
</feature>
<dbReference type="PANTHER" id="PTHR21310">
    <property type="entry name" value="AMINOGLYCOSIDE PHOSPHOTRANSFERASE-RELATED-RELATED"/>
    <property type="match status" value="1"/>
</dbReference>
<dbReference type="Proteomes" id="UP000034164">
    <property type="component" value="Unassembled WGS sequence"/>
</dbReference>
<accession>A0A0G2HUB4</accession>
<feature type="compositionally biased region" description="Basic and acidic residues" evidence="1">
    <location>
        <begin position="32"/>
        <end position="47"/>
    </location>
</feature>
<dbReference type="VEuPathDB" id="FungiDB:EMCG_03833"/>
<sequence>MFERLYHYFTSYREERNNPQVTNGGCQHGQRTRQDRREPPQEREPKGNRNAVHPKVVISLLSAVDVVYSLSFAKARPPIVSLEKIGDSPHKIAPGVIRLPGTNRVLKYSRFVNLVEAETLVMLAEKLPRLPIPRAYNAYKIGEVSYIIMDYAPGPTLAKCWKSLSPQERDSAVSQLRQHVDCYRTLTASYIGSVGERPCQDSIFAHPYYWQREVSYGPYYSRHDFNLGAVDALRASRPNPSQYNPELENEILATKGDKIVFTHGDLIPANIVFYNGKVTIIDWGEAGYSIKEREFYEAKKCITMPPGWDERIPEFVPAFPAENKFWEHIVDNMRLFCGV</sequence>
<dbReference type="InterPro" id="IPR011009">
    <property type="entry name" value="Kinase-like_dom_sf"/>
</dbReference>
<feature type="domain" description="Aminoglycoside phosphotransferase" evidence="2">
    <location>
        <begin position="116"/>
        <end position="288"/>
    </location>
</feature>
<dbReference type="InterPro" id="IPR051678">
    <property type="entry name" value="AGP_Transferase"/>
</dbReference>
<dbReference type="Pfam" id="PF01636">
    <property type="entry name" value="APH"/>
    <property type="match status" value="1"/>
</dbReference>
<dbReference type="InterPro" id="IPR002575">
    <property type="entry name" value="Aminoglycoside_PTrfase"/>
</dbReference>
<protein>
    <recommendedName>
        <fullName evidence="2">Aminoglycoside phosphotransferase domain-containing protein</fullName>
    </recommendedName>
</protein>
<reference evidence="4" key="1">
    <citation type="journal article" date="2015" name="PLoS Genet.">
        <title>The dynamic genome and transcriptome of the human fungal pathogen Blastomyces and close relative Emmonsia.</title>
        <authorList>
            <person name="Munoz J.F."/>
            <person name="Gauthier G.M."/>
            <person name="Desjardins C.A."/>
            <person name="Gallo J.E."/>
            <person name="Holder J."/>
            <person name="Sullivan T.D."/>
            <person name="Marty A.J."/>
            <person name="Carmen J.C."/>
            <person name="Chen Z."/>
            <person name="Ding L."/>
            <person name="Gujja S."/>
            <person name="Magrini V."/>
            <person name="Misas E."/>
            <person name="Mitreva M."/>
            <person name="Priest M."/>
            <person name="Saif S."/>
            <person name="Whiston E.A."/>
            <person name="Young S."/>
            <person name="Zeng Q."/>
            <person name="Goldman W.E."/>
            <person name="Mardis E.R."/>
            <person name="Taylor J.W."/>
            <person name="McEwen J.G."/>
            <person name="Clay O.K."/>
            <person name="Klein B.S."/>
            <person name="Cuomo C.A."/>
        </authorList>
    </citation>
    <scope>NUCLEOTIDE SEQUENCE [LARGE SCALE GENOMIC DNA]</scope>
    <source>
        <strain evidence="4">UAMH 3008</strain>
    </source>
</reference>
<comment type="caution">
    <text evidence="3">The sequence shown here is derived from an EMBL/GenBank/DDBJ whole genome shotgun (WGS) entry which is preliminary data.</text>
</comment>
<dbReference type="PANTHER" id="PTHR21310:SF48">
    <property type="entry name" value="AMINOGLYCOSIDE PHOSPHOTRANSFERASE DOMAIN-CONTAINING PROTEIN"/>
    <property type="match status" value="1"/>
</dbReference>